<reference evidence="8" key="1">
    <citation type="journal article" date="2020" name="mSystems">
        <title>Genome- and Community-Level Interaction Insights into Carbon Utilization and Element Cycling Functions of Hydrothermarchaeota in Hydrothermal Sediment.</title>
        <authorList>
            <person name="Zhou Z."/>
            <person name="Liu Y."/>
            <person name="Xu W."/>
            <person name="Pan J."/>
            <person name="Luo Z.H."/>
            <person name="Li M."/>
        </authorList>
    </citation>
    <scope>NUCLEOTIDE SEQUENCE</scope>
    <source>
        <strain evidence="8">HyVt-388</strain>
    </source>
</reference>
<dbReference type="Proteomes" id="UP000885826">
    <property type="component" value="Unassembled WGS sequence"/>
</dbReference>
<dbReference type="GO" id="GO:0005886">
    <property type="term" value="C:plasma membrane"/>
    <property type="evidence" value="ECO:0007669"/>
    <property type="project" value="UniProtKB-SubCell"/>
</dbReference>
<keyword evidence="2 7" id="KW-1003">Cell membrane</keyword>
<dbReference type="NCBIfam" id="TIGR00544">
    <property type="entry name" value="lgt"/>
    <property type="match status" value="1"/>
</dbReference>
<accession>A0A9C9EM04</accession>
<comment type="similarity">
    <text evidence="1 7">Belongs to the Lgt family.</text>
</comment>
<comment type="caution">
    <text evidence="8">The sequence shown here is derived from an EMBL/GenBank/DDBJ whole genome shotgun (WGS) entry which is preliminary data.</text>
</comment>
<dbReference type="GO" id="GO:0008961">
    <property type="term" value="F:phosphatidylglycerol-prolipoprotein diacylglyceryl transferase activity"/>
    <property type="evidence" value="ECO:0007669"/>
    <property type="project" value="UniProtKB-UniRule"/>
</dbReference>
<dbReference type="InterPro" id="IPR001640">
    <property type="entry name" value="Lgt"/>
</dbReference>
<keyword evidence="3 7" id="KW-0808">Transferase</keyword>
<feature type="transmembrane region" description="Helical" evidence="7">
    <location>
        <begin position="225"/>
        <end position="244"/>
    </location>
</feature>
<comment type="function">
    <text evidence="7">Catalyzes the transfer of the diacylglyceryl group from phosphatidylglycerol to the sulfhydryl group of the N-terminal cysteine of a prolipoprotein, the first step in the formation of mature lipoproteins.</text>
</comment>
<feature type="transmembrane region" description="Helical" evidence="7">
    <location>
        <begin position="111"/>
        <end position="128"/>
    </location>
</feature>
<protein>
    <recommendedName>
        <fullName evidence="7">Phosphatidylglycerol--prolipoprotein diacylglyceryl transferase</fullName>
        <ecNumber evidence="7">2.5.1.145</ecNumber>
    </recommendedName>
</protein>
<evidence type="ECO:0000313" key="8">
    <source>
        <dbReference type="EMBL" id="HEC78603.1"/>
    </source>
</evidence>
<evidence type="ECO:0000256" key="5">
    <source>
        <dbReference type="ARBA" id="ARBA00022989"/>
    </source>
</evidence>
<dbReference type="AlphaFoldDB" id="A0A9C9EM04"/>
<evidence type="ECO:0000256" key="6">
    <source>
        <dbReference type="ARBA" id="ARBA00023136"/>
    </source>
</evidence>
<evidence type="ECO:0000256" key="1">
    <source>
        <dbReference type="ARBA" id="ARBA00007150"/>
    </source>
</evidence>
<evidence type="ECO:0000256" key="3">
    <source>
        <dbReference type="ARBA" id="ARBA00022679"/>
    </source>
</evidence>
<evidence type="ECO:0000256" key="4">
    <source>
        <dbReference type="ARBA" id="ARBA00022692"/>
    </source>
</evidence>
<dbReference type="PANTHER" id="PTHR30589">
    <property type="entry name" value="PROLIPOPROTEIN DIACYLGLYCERYL TRANSFERASE"/>
    <property type="match status" value="1"/>
</dbReference>
<feature type="transmembrane region" description="Helical" evidence="7">
    <location>
        <begin position="87"/>
        <end position="104"/>
    </location>
</feature>
<proteinExistence type="inferred from homology"/>
<feature type="transmembrane region" description="Helical" evidence="7">
    <location>
        <begin position="12"/>
        <end position="31"/>
    </location>
</feature>
<feature type="transmembrane region" description="Helical" evidence="7">
    <location>
        <begin position="198"/>
        <end position="219"/>
    </location>
</feature>
<keyword evidence="6 7" id="KW-0472">Membrane</keyword>
<evidence type="ECO:0000256" key="7">
    <source>
        <dbReference type="HAMAP-Rule" id="MF_01147"/>
    </source>
</evidence>
<name>A0A9C9EM04_UNCW3</name>
<evidence type="ECO:0000256" key="2">
    <source>
        <dbReference type="ARBA" id="ARBA00022475"/>
    </source>
</evidence>
<feature type="binding site" evidence="7">
    <location>
        <position position="130"/>
    </location>
    <ligand>
        <name>a 1,2-diacyl-sn-glycero-3-phospho-(1'-sn-glycerol)</name>
        <dbReference type="ChEBI" id="CHEBI:64716"/>
    </ligand>
</feature>
<comment type="pathway">
    <text evidence="7">Protein modification; lipoprotein biosynthesis (diacylglyceryl transfer).</text>
</comment>
<sequence>MRPILIQIGEFGIPSYGVMLVISFLFAIFFVKKAAKKFNIPLVVIENLAFYVMLGVIVGGRVLYVIFHWAQYEHNVLEIFALWRGGMMFFGGFLGGLTAGIIYLKKEKISVLLVGDIIAPAIALGEFFTRIGCFLNGCCYGIPSHLPWAVEFPGNCAAGSQFPGTTIHPTQLYSSLFGLALFFFLWRKLYKKHVLGEIFSFYLIFAGGFRFGIDFIRYYENNANLWINQIISLATIILGFVILVKSYKKKS</sequence>
<feature type="transmembrane region" description="Helical" evidence="7">
    <location>
        <begin position="170"/>
        <end position="186"/>
    </location>
</feature>
<dbReference type="EMBL" id="DRIG01000061">
    <property type="protein sequence ID" value="HEC78603.1"/>
    <property type="molecule type" value="Genomic_DNA"/>
</dbReference>
<feature type="transmembrane region" description="Helical" evidence="7">
    <location>
        <begin position="43"/>
        <end position="67"/>
    </location>
</feature>
<keyword evidence="5 7" id="KW-1133">Transmembrane helix</keyword>
<dbReference type="GO" id="GO:0042158">
    <property type="term" value="P:lipoprotein biosynthetic process"/>
    <property type="evidence" value="ECO:0007669"/>
    <property type="project" value="UniProtKB-UniRule"/>
</dbReference>
<dbReference type="HAMAP" id="MF_01147">
    <property type="entry name" value="Lgt"/>
    <property type="match status" value="1"/>
</dbReference>
<comment type="subcellular location">
    <subcellularLocation>
        <location evidence="7">Cell membrane</location>
        <topology evidence="7">Multi-pass membrane protein</topology>
    </subcellularLocation>
</comment>
<gene>
    <name evidence="7 8" type="primary">lgt</name>
    <name evidence="8" type="ORF">ENI34_05605</name>
</gene>
<dbReference type="PANTHER" id="PTHR30589:SF0">
    <property type="entry name" value="PHOSPHATIDYLGLYCEROL--PROLIPOPROTEIN DIACYLGLYCERYL TRANSFERASE"/>
    <property type="match status" value="1"/>
</dbReference>
<comment type="catalytic activity">
    <reaction evidence="7">
        <text>L-cysteinyl-[prolipoprotein] + a 1,2-diacyl-sn-glycero-3-phospho-(1'-sn-glycerol) = an S-1,2-diacyl-sn-glyceryl-L-cysteinyl-[prolipoprotein] + sn-glycerol 1-phosphate + H(+)</text>
        <dbReference type="Rhea" id="RHEA:56712"/>
        <dbReference type="Rhea" id="RHEA-COMP:14679"/>
        <dbReference type="Rhea" id="RHEA-COMP:14680"/>
        <dbReference type="ChEBI" id="CHEBI:15378"/>
        <dbReference type="ChEBI" id="CHEBI:29950"/>
        <dbReference type="ChEBI" id="CHEBI:57685"/>
        <dbReference type="ChEBI" id="CHEBI:64716"/>
        <dbReference type="ChEBI" id="CHEBI:140658"/>
        <dbReference type="EC" id="2.5.1.145"/>
    </reaction>
</comment>
<keyword evidence="4 7" id="KW-0812">Transmembrane</keyword>
<evidence type="ECO:0000313" key="9">
    <source>
        <dbReference type="Proteomes" id="UP000885826"/>
    </source>
</evidence>
<organism evidence="8 9">
    <name type="scientific">candidate division WOR-3 bacterium</name>
    <dbReference type="NCBI Taxonomy" id="2052148"/>
    <lineage>
        <taxon>Bacteria</taxon>
        <taxon>Bacteria division WOR-3</taxon>
    </lineage>
</organism>
<dbReference type="Pfam" id="PF01790">
    <property type="entry name" value="LGT"/>
    <property type="match status" value="1"/>
</dbReference>
<dbReference type="EC" id="2.5.1.145" evidence="7"/>